<dbReference type="Proteomes" id="UP000284868">
    <property type="component" value="Unassembled WGS sequence"/>
</dbReference>
<dbReference type="GeneID" id="92792800"/>
<dbReference type="GO" id="GO:0005829">
    <property type="term" value="C:cytosol"/>
    <property type="evidence" value="ECO:0007669"/>
    <property type="project" value="TreeGrafter"/>
</dbReference>
<protein>
    <recommendedName>
        <fullName evidence="2">aspartate kinase</fullName>
        <ecNumber evidence="2">2.7.2.4</ecNumber>
    </recommendedName>
</protein>
<reference evidence="10 11" key="1">
    <citation type="submission" date="2018-08" db="EMBL/GenBank/DDBJ databases">
        <title>A genome reference for cultivated species of the human gut microbiota.</title>
        <authorList>
            <person name="Zou Y."/>
            <person name="Xue W."/>
            <person name="Luo G."/>
        </authorList>
    </citation>
    <scope>NUCLEOTIDE SEQUENCE [LARGE SCALE GENOMIC DNA]</scope>
    <source>
        <strain evidence="10 11">AF35-6BH</strain>
    </source>
</reference>
<keyword evidence="11" id="KW-1185">Reference proteome</keyword>
<organism evidence="10 11">
    <name type="scientific">Amedibacillus dolichus</name>
    <dbReference type="NCBI Taxonomy" id="31971"/>
    <lineage>
        <taxon>Bacteria</taxon>
        <taxon>Bacillati</taxon>
        <taxon>Bacillota</taxon>
        <taxon>Erysipelotrichia</taxon>
        <taxon>Erysipelotrichales</taxon>
        <taxon>Erysipelotrichaceae</taxon>
        <taxon>Amedibacillus</taxon>
    </lineage>
</organism>
<dbReference type="SUPFAM" id="SSF53633">
    <property type="entry name" value="Carbamate kinase-like"/>
    <property type="match status" value="1"/>
</dbReference>
<evidence type="ECO:0000313" key="9">
    <source>
        <dbReference type="EMBL" id="MBS4883858.1"/>
    </source>
</evidence>
<keyword evidence="5 10" id="KW-0418">Kinase</keyword>
<keyword evidence="4" id="KW-0547">Nucleotide-binding</keyword>
<sequence length="242" mass="27156">MDIKVMKFGGTSLKNEKTRAYVYRHIVKNLISHKVVVVVSAMGRYPDTYATDTLLSLGSPRLSKEEKARLVSMGEQLSALKVCSELLEMGIRACALSFFQAGIFTDDNYEYASVLKMDSRGIKKKLQHYDVVVVGGFVAVSTHGRITTLGRGGSDYSAALFADMLGLKEVEIYTDVDGVYDRDPRLDNMAVKYDVLTYDEMLNMKSRVLHDRCVNYAKKHKLIIHLRGSFSSSSGTRIQPRY</sequence>
<reference evidence="9" key="2">
    <citation type="submission" date="2021-02" db="EMBL/GenBank/DDBJ databases">
        <title>Infant gut strain persistence is associated with maternal origin, phylogeny, and functional potential including surface adhesion and iron acquisition.</title>
        <authorList>
            <person name="Lou Y.C."/>
        </authorList>
    </citation>
    <scope>NUCLEOTIDE SEQUENCE</scope>
    <source>
        <strain evidence="9">L3_108_103G1_dasL3_108_103G1_concoct_2</strain>
    </source>
</reference>
<dbReference type="RefSeq" id="WP_004798147.1">
    <property type="nucleotide sequence ID" value="NZ_CABKNA010000006.1"/>
</dbReference>
<evidence type="ECO:0000313" key="10">
    <source>
        <dbReference type="EMBL" id="RHM11660.1"/>
    </source>
</evidence>
<evidence type="ECO:0000256" key="5">
    <source>
        <dbReference type="ARBA" id="ARBA00022777"/>
    </source>
</evidence>
<dbReference type="Gene3D" id="3.40.1160.10">
    <property type="entry name" value="Acetylglutamate kinase-like"/>
    <property type="match status" value="1"/>
</dbReference>
<evidence type="ECO:0000259" key="8">
    <source>
        <dbReference type="Pfam" id="PF00696"/>
    </source>
</evidence>
<dbReference type="PANTHER" id="PTHR21499">
    <property type="entry name" value="ASPARTATE KINASE"/>
    <property type="match status" value="1"/>
</dbReference>
<dbReference type="InterPro" id="IPR018042">
    <property type="entry name" value="Aspartate_kinase_CS"/>
</dbReference>
<dbReference type="EC" id="2.7.2.4" evidence="2"/>
<name>A0A415PFX7_9FIRM</name>
<feature type="domain" description="Aspartate/glutamate/uridylate kinase" evidence="8">
    <location>
        <begin position="3"/>
        <end position="222"/>
    </location>
</feature>
<dbReference type="EMBL" id="QRPK01000020">
    <property type="protein sequence ID" value="RHM11660.1"/>
    <property type="molecule type" value="Genomic_DNA"/>
</dbReference>
<dbReference type="Proteomes" id="UP000753219">
    <property type="component" value="Unassembled WGS sequence"/>
</dbReference>
<dbReference type="EMBL" id="JAGZMZ010000007">
    <property type="protein sequence ID" value="MBS4883858.1"/>
    <property type="molecule type" value="Genomic_DNA"/>
</dbReference>
<evidence type="ECO:0000256" key="2">
    <source>
        <dbReference type="ARBA" id="ARBA00013059"/>
    </source>
</evidence>
<dbReference type="InterPro" id="IPR001048">
    <property type="entry name" value="Asp/Glu/Uridylate_kinase"/>
</dbReference>
<dbReference type="PROSITE" id="PS00324">
    <property type="entry name" value="ASPARTOKINASE"/>
    <property type="match status" value="1"/>
</dbReference>
<comment type="caution">
    <text evidence="10">The sequence shown here is derived from an EMBL/GenBank/DDBJ whole genome shotgun (WGS) entry which is preliminary data.</text>
</comment>
<accession>A0A415PFX7</accession>
<dbReference type="GO" id="GO:0005524">
    <property type="term" value="F:ATP binding"/>
    <property type="evidence" value="ECO:0007669"/>
    <property type="project" value="UniProtKB-KW"/>
</dbReference>
<dbReference type="Pfam" id="PF00696">
    <property type="entry name" value="AA_kinase"/>
    <property type="match status" value="1"/>
</dbReference>
<keyword evidence="6" id="KW-0067">ATP-binding</keyword>
<dbReference type="OrthoDB" id="9799110at2"/>
<dbReference type="GO" id="GO:0009089">
    <property type="term" value="P:lysine biosynthetic process via diaminopimelate"/>
    <property type="evidence" value="ECO:0007669"/>
    <property type="project" value="TreeGrafter"/>
</dbReference>
<comment type="catalytic activity">
    <reaction evidence="7">
        <text>L-aspartate + ATP = 4-phospho-L-aspartate + ADP</text>
        <dbReference type="Rhea" id="RHEA:23776"/>
        <dbReference type="ChEBI" id="CHEBI:29991"/>
        <dbReference type="ChEBI" id="CHEBI:30616"/>
        <dbReference type="ChEBI" id="CHEBI:57535"/>
        <dbReference type="ChEBI" id="CHEBI:456216"/>
        <dbReference type="EC" id="2.7.2.4"/>
    </reaction>
</comment>
<evidence type="ECO:0000256" key="4">
    <source>
        <dbReference type="ARBA" id="ARBA00022741"/>
    </source>
</evidence>
<comment type="similarity">
    <text evidence="1">Belongs to the aspartokinase family.</text>
</comment>
<evidence type="ECO:0000256" key="3">
    <source>
        <dbReference type="ARBA" id="ARBA00022679"/>
    </source>
</evidence>
<dbReference type="InterPro" id="IPR036393">
    <property type="entry name" value="AceGlu_kinase-like_sf"/>
</dbReference>
<dbReference type="GO" id="GO:0009090">
    <property type="term" value="P:homoserine biosynthetic process"/>
    <property type="evidence" value="ECO:0007669"/>
    <property type="project" value="TreeGrafter"/>
</dbReference>
<dbReference type="AlphaFoldDB" id="A0A415PFX7"/>
<gene>
    <name evidence="10" type="ORF">DWZ83_05390</name>
    <name evidence="9" type="ORF">KHZ85_03750</name>
</gene>
<proteinExistence type="inferred from homology"/>
<evidence type="ECO:0000256" key="7">
    <source>
        <dbReference type="ARBA" id="ARBA00047872"/>
    </source>
</evidence>
<evidence type="ECO:0000256" key="6">
    <source>
        <dbReference type="ARBA" id="ARBA00022840"/>
    </source>
</evidence>
<dbReference type="PANTHER" id="PTHR21499:SF3">
    <property type="entry name" value="ASPARTOKINASE"/>
    <property type="match status" value="1"/>
</dbReference>
<keyword evidence="3" id="KW-0808">Transferase</keyword>
<evidence type="ECO:0000256" key="1">
    <source>
        <dbReference type="ARBA" id="ARBA00010122"/>
    </source>
</evidence>
<evidence type="ECO:0000313" key="11">
    <source>
        <dbReference type="Proteomes" id="UP000284868"/>
    </source>
</evidence>
<dbReference type="GO" id="GO:0004072">
    <property type="term" value="F:aspartate kinase activity"/>
    <property type="evidence" value="ECO:0007669"/>
    <property type="project" value="UniProtKB-EC"/>
</dbReference>